<gene>
    <name evidence="1" type="ORF">HPB50_010569</name>
</gene>
<evidence type="ECO:0000313" key="2">
    <source>
        <dbReference type="Proteomes" id="UP000821845"/>
    </source>
</evidence>
<dbReference type="EMBL" id="CM023491">
    <property type="protein sequence ID" value="KAH6940943.1"/>
    <property type="molecule type" value="Genomic_DNA"/>
</dbReference>
<organism evidence="1 2">
    <name type="scientific">Hyalomma asiaticum</name>
    <name type="common">Tick</name>
    <dbReference type="NCBI Taxonomy" id="266040"/>
    <lineage>
        <taxon>Eukaryota</taxon>
        <taxon>Metazoa</taxon>
        <taxon>Ecdysozoa</taxon>
        <taxon>Arthropoda</taxon>
        <taxon>Chelicerata</taxon>
        <taxon>Arachnida</taxon>
        <taxon>Acari</taxon>
        <taxon>Parasitiformes</taxon>
        <taxon>Ixodida</taxon>
        <taxon>Ixodoidea</taxon>
        <taxon>Ixodidae</taxon>
        <taxon>Hyalomminae</taxon>
        <taxon>Hyalomma</taxon>
    </lineage>
</organism>
<protein>
    <submittedName>
        <fullName evidence="1">Uncharacterized protein</fullName>
    </submittedName>
</protein>
<evidence type="ECO:0000313" key="1">
    <source>
        <dbReference type="EMBL" id="KAH6940943.1"/>
    </source>
</evidence>
<dbReference type="Proteomes" id="UP000821845">
    <property type="component" value="Chromosome 11"/>
</dbReference>
<proteinExistence type="predicted"/>
<accession>A0ACB7T1X7</accession>
<name>A0ACB7T1X7_HYAAI</name>
<sequence length="546" mass="62044">MEMLGNPLSLGLSTFNLDVITYIVTEKPFGDNALWLITFSKKEMLRALNRRIPGANIRWCRQRGFYQDPLPPAIGDSYLFSYAVYKEKRAIRYASKSKVGRNVRPPGWNKVGLPVFQKDLYREHVATAQRSAIMVDDYRKANEITVSGRDVPKPILNLDEADFPECVSKILQAQSQPGTSPTNVQAQCWPVVFSGRDLVAVVPTSSEDKWLAYLVPALLHIQNQLPALCVSGPVALVLASTRELARQVQLTVSRFEEEMGVRTACLVSGEPKETQLKQLEEGRELWVATPGRLVALMEECKVSLRRCTFLVLDEADRMLAMGLEEQLRVIVTNVRPDRQMLVWLTSSTREACQLADEFMEDYVTVSVGGASQKFRNRVEHIVYVCEEGEKEERLVSLFEDILAEGRDKCVVFVETKRWVDDLVSRLRLRDWPAVGIHSKKTEPEREWALDAVRFGRVRILVTTDVATRELDAVDAQFVVNYVYPRSLDEYARRVEHAVREDGLGGRAYFFLAPTESRHAKELTRILRDVGQAVPEEVLKVARKTTR</sequence>
<keyword evidence="2" id="KW-1185">Reference proteome</keyword>
<reference evidence="1" key="1">
    <citation type="submission" date="2020-05" db="EMBL/GenBank/DDBJ databases">
        <title>Large-scale comparative analyses of tick genomes elucidate their genetic diversity and vector capacities.</title>
        <authorList>
            <person name="Jia N."/>
            <person name="Wang J."/>
            <person name="Shi W."/>
            <person name="Du L."/>
            <person name="Sun Y."/>
            <person name="Zhan W."/>
            <person name="Jiang J."/>
            <person name="Wang Q."/>
            <person name="Zhang B."/>
            <person name="Ji P."/>
            <person name="Sakyi L.B."/>
            <person name="Cui X."/>
            <person name="Yuan T."/>
            <person name="Jiang B."/>
            <person name="Yang W."/>
            <person name="Lam T.T.-Y."/>
            <person name="Chang Q."/>
            <person name="Ding S."/>
            <person name="Wang X."/>
            <person name="Zhu J."/>
            <person name="Ruan X."/>
            <person name="Zhao L."/>
            <person name="Wei J."/>
            <person name="Que T."/>
            <person name="Du C."/>
            <person name="Cheng J."/>
            <person name="Dai P."/>
            <person name="Han X."/>
            <person name="Huang E."/>
            <person name="Gao Y."/>
            <person name="Liu J."/>
            <person name="Shao H."/>
            <person name="Ye R."/>
            <person name="Li L."/>
            <person name="Wei W."/>
            <person name="Wang X."/>
            <person name="Wang C."/>
            <person name="Yang T."/>
            <person name="Huo Q."/>
            <person name="Li W."/>
            <person name="Guo W."/>
            <person name="Chen H."/>
            <person name="Zhou L."/>
            <person name="Ni X."/>
            <person name="Tian J."/>
            <person name="Zhou Y."/>
            <person name="Sheng Y."/>
            <person name="Liu T."/>
            <person name="Pan Y."/>
            <person name="Xia L."/>
            <person name="Li J."/>
            <person name="Zhao F."/>
            <person name="Cao W."/>
        </authorList>
    </citation>
    <scope>NUCLEOTIDE SEQUENCE</scope>
    <source>
        <strain evidence="1">Hyas-2018</strain>
    </source>
</reference>
<comment type="caution">
    <text evidence="1">The sequence shown here is derived from an EMBL/GenBank/DDBJ whole genome shotgun (WGS) entry which is preliminary data.</text>
</comment>